<accession>A0A9D4CN25</accession>
<dbReference type="Proteomes" id="UP000828390">
    <property type="component" value="Unassembled WGS sequence"/>
</dbReference>
<gene>
    <name evidence="1" type="ORF">DPMN_053087</name>
</gene>
<name>A0A9D4CN25_DREPO</name>
<organism evidence="1 2">
    <name type="scientific">Dreissena polymorpha</name>
    <name type="common">Zebra mussel</name>
    <name type="synonym">Mytilus polymorpha</name>
    <dbReference type="NCBI Taxonomy" id="45954"/>
    <lineage>
        <taxon>Eukaryota</taxon>
        <taxon>Metazoa</taxon>
        <taxon>Spiralia</taxon>
        <taxon>Lophotrochozoa</taxon>
        <taxon>Mollusca</taxon>
        <taxon>Bivalvia</taxon>
        <taxon>Autobranchia</taxon>
        <taxon>Heteroconchia</taxon>
        <taxon>Euheterodonta</taxon>
        <taxon>Imparidentia</taxon>
        <taxon>Neoheterodontei</taxon>
        <taxon>Myida</taxon>
        <taxon>Dreissenoidea</taxon>
        <taxon>Dreissenidae</taxon>
        <taxon>Dreissena</taxon>
    </lineage>
</organism>
<evidence type="ECO:0000313" key="2">
    <source>
        <dbReference type="Proteomes" id="UP000828390"/>
    </source>
</evidence>
<proteinExistence type="predicted"/>
<dbReference type="EMBL" id="JAIWYP010000012">
    <property type="protein sequence ID" value="KAH3727161.1"/>
    <property type="molecule type" value="Genomic_DNA"/>
</dbReference>
<reference evidence="1" key="2">
    <citation type="submission" date="2020-11" db="EMBL/GenBank/DDBJ databases">
        <authorList>
            <person name="McCartney M.A."/>
            <person name="Auch B."/>
            <person name="Kono T."/>
            <person name="Mallez S."/>
            <person name="Becker A."/>
            <person name="Gohl D.M."/>
            <person name="Silverstein K.A.T."/>
            <person name="Koren S."/>
            <person name="Bechman K.B."/>
            <person name="Herman A."/>
            <person name="Abrahante J.E."/>
            <person name="Garbe J."/>
        </authorList>
    </citation>
    <scope>NUCLEOTIDE SEQUENCE</scope>
    <source>
        <strain evidence="1">Duluth1</strain>
        <tissue evidence="1">Whole animal</tissue>
    </source>
</reference>
<reference evidence="1" key="1">
    <citation type="journal article" date="2019" name="bioRxiv">
        <title>The Genome of the Zebra Mussel, Dreissena polymorpha: A Resource for Invasive Species Research.</title>
        <authorList>
            <person name="McCartney M.A."/>
            <person name="Auch B."/>
            <person name="Kono T."/>
            <person name="Mallez S."/>
            <person name="Zhang Y."/>
            <person name="Obille A."/>
            <person name="Becker A."/>
            <person name="Abrahante J.E."/>
            <person name="Garbe J."/>
            <person name="Badalamenti J.P."/>
            <person name="Herman A."/>
            <person name="Mangelson H."/>
            <person name="Liachko I."/>
            <person name="Sullivan S."/>
            <person name="Sone E.D."/>
            <person name="Koren S."/>
            <person name="Silverstein K.A.T."/>
            <person name="Beckman K.B."/>
            <person name="Gohl D.M."/>
        </authorList>
    </citation>
    <scope>NUCLEOTIDE SEQUENCE</scope>
    <source>
        <strain evidence="1">Duluth1</strain>
        <tissue evidence="1">Whole animal</tissue>
    </source>
</reference>
<dbReference type="AlphaFoldDB" id="A0A9D4CN25"/>
<sequence length="54" mass="6440">MPSHLCRRKVIHMLTISRLTCFLNPVYCILQEIGYLDDIRFDINTEDKENEKDV</sequence>
<evidence type="ECO:0000313" key="1">
    <source>
        <dbReference type="EMBL" id="KAH3727161.1"/>
    </source>
</evidence>
<protein>
    <submittedName>
        <fullName evidence="1">Uncharacterized protein</fullName>
    </submittedName>
</protein>
<keyword evidence="2" id="KW-1185">Reference proteome</keyword>
<comment type="caution">
    <text evidence="1">The sequence shown here is derived from an EMBL/GenBank/DDBJ whole genome shotgun (WGS) entry which is preliminary data.</text>
</comment>